<gene>
    <name evidence="1" type="ORF">OWV82_016204</name>
</gene>
<protein>
    <submittedName>
        <fullName evidence="1">Ribosomal RNA small subunit methyltransferase J</fullName>
    </submittedName>
</protein>
<comment type="caution">
    <text evidence="1">The sequence shown here is derived from an EMBL/GenBank/DDBJ whole genome shotgun (WGS) entry which is preliminary data.</text>
</comment>
<evidence type="ECO:0000313" key="1">
    <source>
        <dbReference type="EMBL" id="KAJ4709961.1"/>
    </source>
</evidence>
<keyword evidence="2" id="KW-1185">Reference proteome</keyword>
<organism evidence="1 2">
    <name type="scientific">Melia azedarach</name>
    <name type="common">Chinaberry tree</name>
    <dbReference type="NCBI Taxonomy" id="155640"/>
    <lineage>
        <taxon>Eukaryota</taxon>
        <taxon>Viridiplantae</taxon>
        <taxon>Streptophyta</taxon>
        <taxon>Embryophyta</taxon>
        <taxon>Tracheophyta</taxon>
        <taxon>Spermatophyta</taxon>
        <taxon>Magnoliopsida</taxon>
        <taxon>eudicotyledons</taxon>
        <taxon>Gunneridae</taxon>
        <taxon>Pentapetalae</taxon>
        <taxon>rosids</taxon>
        <taxon>malvids</taxon>
        <taxon>Sapindales</taxon>
        <taxon>Meliaceae</taxon>
        <taxon>Melia</taxon>
    </lineage>
</organism>
<keyword evidence="1" id="KW-0489">Methyltransferase</keyword>
<keyword evidence="1" id="KW-0808">Transferase</keyword>
<name>A0ACC1XF56_MELAZ</name>
<reference evidence="1 2" key="1">
    <citation type="journal article" date="2023" name="Science">
        <title>Complex scaffold remodeling in plant triterpene biosynthesis.</title>
        <authorList>
            <person name="De La Pena R."/>
            <person name="Hodgson H."/>
            <person name="Liu J.C."/>
            <person name="Stephenson M.J."/>
            <person name="Martin A.C."/>
            <person name="Owen C."/>
            <person name="Harkess A."/>
            <person name="Leebens-Mack J."/>
            <person name="Jimenez L.E."/>
            <person name="Osbourn A."/>
            <person name="Sattely E.S."/>
        </authorList>
    </citation>
    <scope>NUCLEOTIDE SEQUENCE [LARGE SCALE GENOMIC DNA]</scope>
    <source>
        <strain evidence="2">cv. JPN11</strain>
        <tissue evidence="1">Leaf</tissue>
    </source>
</reference>
<accession>A0ACC1XF56</accession>
<sequence length="333" mass="37181">MAFVATTSSASSSLHSLQFLPRPKIPRLPFSSPPLLPFPQRRTHQFSSLIVAAQNDKKSSKEVKKEAEEVEVEVEEELPWIQEKALDLVEFTGSVTQAIPGPRVGQSKLPWILAVPLAYFGVTFVIALVKTVKKFNSPKYKRRKLVNKNAMLCKAIDELFQKGGDAVLPSALNGLMQETGFSMEDILRKYIRYALNEKPFNPELVVNLIQLRKASMLDDSQGAEILNEISRRIVREKGPVVMNMSGYSEKGFKRKLAVQALFGKVFYLSELPEFCSRDSSLIVKEIFGVTDEDADKLRLHTLSEVGDMDSLEKMVNDSDSEEDSSESSSDAAS</sequence>
<dbReference type="Proteomes" id="UP001164539">
    <property type="component" value="Chromosome 9"/>
</dbReference>
<dbReference type="EMBL" id="CM051402">
    <property type="protein sequence ID" value="KAJ4709961.1"/>
    <property type="molecule type" value="Genomic_DNA"/>
</dbReference>
<evidence type="ECO:0000313" key="2">
    <source>
        <dbReference type="Proteomes" id="UP001164539"/>
    </source>
</evidence>
<proteinExistence type="predicted"/>